<comment type="caution">
    <text evidence="1">The sequence shown here is derived from an EMBL/GenBank/DDBJ whole genome shotgun (WGS) entry which is preliminary data.</text>
</comment>
<dbReference type="AlphaFoldDB" id="A0A9D9E2W1"/>
<evidence type="ECO:0000313" key="2">
    <source>
        <dbReference type="Proteomes" id="UP000823615"/>
    </source>
</evidence>
<sequence length="79" mass="8926">MSIISLRVNDEEKAVLEDAAKFYKCSISTVIKRLAFEKLEDEYDMNVAGKYLKDKEAGTLKLTCFDDLLNECGIDKATL</sequence>
<reference evidence="1" key="1">
    <citation type="submission" date="2020-10" db="EMBL/GenBank/DDBJ databases">
        <authorList>
            <person name="Gilroy R."/>
        </authorList>
    </citation>
    <scope>NUCLEOTIDE SEQUENCE</scope>
    <source>
        <strain evidence="1">7293</strain>
    </source>
</reference>
<gene>
    <name evidence="1" type="ORF">IAA97_08130</name>
</gene>
<dbReference type="InterPro" id="IPR046257">
    <property type="entry name" value="DUF6290"/>
</dbReference>
<evidence type="ECO:0008006" key="3">
    <source>
        <dbReference type="Google" id="ProtNLM"/>
    </source>
</evidence>
<proteinExistence type="predicted"/>
<name>A0A9D9E2W1_9SPIO</name>
<dbReference type="Proteomes" id="UP000823615">
    <property type="component" value="Unassembled WGS sequence"/>
</dbReference>
<dbReference type="NCBIfam" id="NF046040">
    <property type="entry name" value="RelB_antitoxin"/>
    <property type="match status" value="1"/>
</dbReference>
<accession>A0A9D9E2W1</accession>
<protein>
    <recommendedName>
        <fullName evidence="3">CopG family transcriptional regulator</fullName>
    </recommendedName>
</protein>
<evidence type="ECO:0000313" key="1">
    <source>
        <dbReference type="EMBL" id="MBO8436930.1"/>
    </source>
</evidence>
<dbReference type="EMBL" id="JADIMT010000093">
    <property type="protein sequence ID" value="MBO8436930.1"/>
    <property type="molecule type" value="Genomic_DNA"/>
</dbReference>
<reference evidence="1" key="2">
    <citation type="journal article" date="2021" name="PeerJ">
        <title>Extensive microbial diversity within the chicken gut microbiome revealed by metagenomics and culture.</title>
        <authorList>
            <person name="Gilroy R."/>
            <person name="Ravi A."/>
            <person name="Getino M."/>
            <person name="Pursley I."/>
            <person name="Horton D.L."/>
            <person name="Alikhan N.F."/>
            <person name="Baker D."/>
            <person name="Gharbi K."/>
            <person name="Hall N."/>
            <person name="Watson M."/>
            <person name="Adriaenssens E.M."/>
            <person name="Foster-Nyarko E."/>
            <person name="Jarju S."/>
            <person name="Secka A."/>
            <person name="Antonio M."/>
            <person name="Oren A."/>
            <person name="Chaudhuri R.R."/>
            <person name="La Ragione R."/>
            <person name="Hildebrand F."/>
            <person name="Pallen M.J."/>
        </authorList>
    </citation>
    <scope>NUCLEOTIDE SEQUENCE</scope>
    <source>
        <strain evidence="1">7293</strain>
    </source>
</reference>
<organism evidence="1 2">
    <name type="scientific">Candidatus Ornithospirochaeta stercoripullorum</name>
    <dbReference type="NCBI Taxonomy" id="2840899"/>
    <lineage>
        <taxon>Bacteria</taxon>
        <taxon>Pseudomonadati</taxon>
        <taxon>Spirochaetota</taxon>
        <taxon>Spirochaetia</taxon>
        <taxon>Spirochaetales</taxon>
        <taxon>Spirochaetaceae</taxon>
        <taxon>Spirochaetaceae incertae sedis</taxon>
        <taxon>Candidatus Ornithospirochaeta</taxon>
    </lineage>
</organism>
<dbReference type="Pfam" id="PF19807">
    <property type="entry name" value="DUF6290"/>
    <property type="match status" value="1"/>
</dbReference>